<protein>
    <submittedName>
        <fullName evidence="1">Uncharacterized protein</fullName>
    </submittedName>
</protein>
<dbReference type="Proteomes" id="UP000236751">
    <property type="component" value="Unassembled WGS sequence"/>
</dbReference>
<evidence type="ECO:0000313" key="1">
    <source>
        <dbReference type="EMBL" id="SEF78581.1"/>
    </source>
</evidence>
<organism evidence="1 2">
    <name type="scientific">Nitrosospira multiformis (strain ATCC 25196 / NCIMB 11849 / C 71)</name>
    <dbReference type="NCBI Taxonomy" id="323848"/>
    <lineage>
        <taxon>Bacteria</taxon>
        <taxon>Pseudomonadati</taxon>
        <taxon>Pseudomonadota</taxon>
        <taxon>Betaproteobacteria</taxon>
        <taxon>Nitrosomonadales</taxon>
        <taxon>Nitrosomonadaceae</taxon>
        <taxon>Nitrosospira</taxon>
    </lineage>
</organism>
<dbReference type="AlphaFoldDB" id="A0A1H5UVV6"/>
<dbReference type="EMBL" id="FNVK01000009">
    <property type="protein sequence ID" value="SEF78581.1"/>
    <property type="molecule type" value="Genomic_DNA"/>
</dbReference>
<reference evidence="1 2" key="1">
    <citation type="submission" date="2016-10" db="EMBL/GenBank/DDBJ databases">
        <authorList>
            <person name="de Groot N.N."/>
        </authorList>
    </citation>
    <scope>NUCLEOTIDE SEQUENCE [LARGE SCALE GENOMIC DNA]</scope>
    <source>
        <strain evidence="1 2">Nl13</strain>
    </source>
</reference>
<accession>A0A1H5UVV6</accession>
<name>A0A1H5UVV6_NITMU</name>
<evidence type="ECO:0000313" key="2">
    <source>
        <dbReference type="Proteomes" id="UP000236751"/>
    </source>
</evidence>
<proteinExistence type="predicted"/>
<sequence>MVAPSLSTGTLTFHDELRLTDDQAILGAVTEVLEPPGPGLTGSSPIATDVSLPAIVLIVGLPGPSRVKIHSR</sequence>
<gene>
    <name evidence="1" type="ORF">SAMN05216403_10939</name>
</gene>